<evidence type="ECO:0000313" key="2">
    <source>
        <dbReference type="EMBL" id="WKA09057.1"/>
    </source>
</evidence>
<keyword evidence="3" id="KW-1185">Reference proteome</keyword>
<feature type="compositionally biased region" description="Polar residues" evidence="1">
    <location>
        <begin position="1"/>
        <end position="12"/>
    </location>
</feature>
<protein>
    <submittedName>
        <fullName evidence="2">Uncharacterized protein</fullName>
    </submittedName>
</protein>
<gene>
    <name evidence="2" type="ORF">VitviT2T_026735</name>
</gene>
<name>A0ABY9DNV0_VITVI</name>
<accession>A0ABY9DNV0</accession>
<organism evidence="2 3">
    <name type="scientific">Vitis vinifera</name>
    <name type="common">Grape</name>
    <dbReference type="NCBI Taxonomy" id="29760"/>
    <lineage>
        <taxon>Eukaryota</taxon>
        <taxon>Viridiplantae</taxon>
        <taxon>Streptophyta</taxon>
        <taxon>Embryophyta</taxon>
        <taxon>Tracheophyta</taxon>
        <taxon>Spermatophyta</taxon>
        <taxon>Magnoliopsida</taxon>
        <taxon>eudicotyledons</taxon>
        <taxon>Gunneridae</taxon>
        <taxon>Pentapetalae</taxon>
        <taxon>rosids</taxon>
        <taxon>Vitales</taxon>
        <taxon>Vitaceae</taxon>
        <taxon>Viteae</taxon>
        <taxon>Vitis</taxon>
    </lineage>
</organism>
<evidence type="ECO:0000256" key="1">
    <source>
        <dbReference type="SAM" id="MobiDB-lite"/>
    </source>
</evidence>
<proteinExistence type="predicted"/>
<sequence>MRSLQMMSTDTCSLGPRHAEVPTNESGEVHVPHSSPRCDDVSVSGASAIESQSVVTVGVKEHNDQVSTDDATKVNPSVHVGSREFINKSSEYSTISGEQYEFILDEDDRGHPFGMENVTELDVGYDSQIEDGELRESVALTWEEKKD</sequence>
<evidence type="ECO:0000313" key="3">
    <source>
        <dbReference type="Proteomes" id="UP001227230"/>
    </source>
</evidence>
<reference evidence="2 3" key="1">
    <citation type="journal article" date="2023" name="Hortic Res">
        <title>The complete reference genome for grapevine (Vitis vinifera L.) genetics and breeding.</title>
        <authorList>
            <person name="Shi X."/>
            <person name="Cao S."/>
            <person name="Wang X."/>
            <person name="Huang S."/>
            <person name="Wang Y."/>
            <person name="Liu Z."/>
            <person name="Liu W."/>
            <person name="Leng X."/>
            <person name="Peng Y."/>
            <person name="Wang N."/>
            <person name="Wang Y."/>
            <person name="Ma Z."/>
            <person name="Xu X."/>
            <person name="Zhang F."/>
            <person name="Xue H."/>
            <person name="Zhong H."/>
            <person name="Wang Y."/>
            <person name="Zhang K."/>
            <person name="Velt A."/>
            <person name="Avia K."/>
            <person name="Holtgrawe D."/>
            <person name="Grimplet J."/>
            <person name="Matus J.T."/>
            <person name="Ware D."/>
            <person name="Wu X."/>
            <person name="Wang H."/>
            <person name="Liu C."/>
            <person name="Fang Y."/>
            <person name="Rustenholz C."/>
            <person name="Cheng Z."/>
            <person name="Xiao H."/>
            <person name="Zhou Y."/>
        </authorList>
    </citation>
    <scope>NUCLEOTIDE SEQUENCE [LARGE SCALE GENOMIC DNA]</scope>
    <source>
        <strain evidence="3">cv. Pinot noir / PN40024</strain>
        <tissue evidence="2">Leaf</tissue>
    </source>
</reference>
<dbReference type="Proteomes" id="UP001227230">
    <property type="component" value="Chromosome 17"/>
</dbReference>
<feature type="compositionally biased region" description="Basic and acidic residues" evidence="1">
    <location>
        <begin position="27"/>
        <end position="40"/>
    </location>
</feature>
<feature type="region of interest" description="Disordered" evidence="1">
    <location>
        <begin position="1"/>
        <end position="42"/>
    </location>
</feature>
<dbReference type="EMBL" id="CP126664">
    <property type="protein sequence ID" value="WKA09057.1"/>
    <property type="molecule type" value="Genomic_DNA"/>
</dbReference>